<gene>
    <name evidence="3" type="primary">Ccar1</name>
    <name evidence="3" type="ORF">GWK47_009078</name>
</gene>
<dbReference type="InterPro" id="IPR036361">
    <property type="entry name" value="SAP_dom_sf"/>
</dbReference>
<organism evidence="3 4">
    <name type="scientific">Chionoecetes opilio</name>
    <name type="common">Atlantic snow crab</name>
    <name type="synonym">Cancer opilio</name>
    <dbReference type="NCBI Taxonomy" id="41210"/>
    <lineage>
        <taxon>Eukaryota</taxon>
        <taxon>Metazoa</taxon>
        <taxon>Ecdysozoa</taxon>
        <taxon>Arthropoda</taxon>
        <taxon>Crustacea</taxon>
        <taxon>Multicrustacea</taxon>
        <taxon>Malacostraca</taxon>
        <taxon>Eumalacostraca</taxon>
        <taxon>Eucarida</taxon>
        <taxon>Decapoda</taxon>
        <taxon>Pleocyemata</taxon>
        <taxon>Brachyura</taxon>
        <taxon>Eubrachyura</taxon>
        <taxon>Majoidea</taxon>
        <taxon>Majidae</taxon>
        <taxon>Chionoecetes</taxon>
    </lineage>
</organism>
<proteinExistence type="predicted"/>
<dbReference type="GO" id="GO:0051301">
    <property type="term" value="P:cell division"/>
    <property type="evidence" value="ECO:0007669"/>
    <property type="project" value="UniProtKB-KW"/>
</dbReference>
<dbReference type="GO" id="GO:0005634">
    <property type="term" value="C:nucleus"/>
    <property type="evidence" value="ECO:0007669"/>
    <property type="project" value="TreeGrafter"/>
</dbReference>
<dbReference type="SUPFAM" id="SSF68906">
    <property type="entry name" value="SAP domain"/>
    <property type="match status" value="1"/>
</dbReference>
<dbReference type="InterPro" id="IPR045353">
    <property type="entry name" value="LAIKA"/>
</dbReference>
<reference evidence="3" key="1">
    <citation type="submission" date="2020-07" db="EMBL/GenBank/DDBJ databases">
        <title>The High-quality genome of the commercially important snow crab, Chionoecetes opilio.</title>
        <authorList>
            <person name="Jeong J.-H."/>
            <person name="Ryu S."/>
        </authorList>
    </citation>
    <scope>NUCLEOTIDE SEQUENCE</scope>
    <source>
        <strain evidence="3">MADBK_172401_WGS</strain>
        <tissue evidence="3">Digestive gland</tissue>
    </source>
</reference>
<dbReference type="Pfam" id="PF19256">
    <property type="entry name" value="LAIKA"/>
    <property type="match status" value="1"/>
</dbReference>
<protein>
    <submittedName>
        <fullName evidence="3">Cell division cycle and apoptosis regulator protein 1</fullName>
    </submittedName>
</protein>
<evidence type="ECO:0000313" key="3">
    <source>
        <dbReference type="EMBL" id="KAG0716691.1"/>
    </source>
</evidence>
<keyword evidence="4" id="KW-1185">Reference proteome</keyword>
<dbReference type="EMBL" id="JACEEZ010018658">
    <property type="protein sequence ID" value="KAG0716691.1"/>
    <property type="molecule type" value="Genomic_DNA"/>
</dbReference>
<dbReference type="InterPro" id="IPR025224">
    <property type="entry name" value="CCAR1/CCAR2"/>
</dbReference>
<dbReference type="PANTHER" id="PTHR14304">
    <property type="entry name" value="CELL DIVISION CYCLE AND APOPTOSIS REGULATOR PROTEIN"/>
    <property type="match status" value="1"/>
</dbReference>
<feature type="compositionally biased region" description="Basic and acidic residues" evidence="1">
    <location>
        <begin position="53"/>
        <end position="98"/>
    </location>
</feature>
<keyword evidence="3" id="KW-0132">Cell division</keyword>
<evidence type="ECO:0000313" key="4">
    <source>
        <dbReference type="Proteomes" id="UP000770661"/>
    </source>
</evidence>
<dbReference type="AlphaFoldDB" id="A0A8J4Y3Q5"/>
<accession>A0A8J4Y3Q5</accession>
<dbReference type="GO" id="GO:0006355">
    <property type="term" value="P:regulation of DNA-templated transcription"/>
    <property type="evidence" value="ECO:0007669"/>
    <property type="project" value="InterPro"/>
</dbReference>
<dbReference type="PANTHER" id="PTHR14304:SF11">
    <property type="entry name" value="SAP DOMAIN-CONTAINING PROTEIN"/>
    <property type="match status" value="1"/>
</dbReference>
<dbReference type="Gene3D" id="1.10.720.30">
    <property type="entry name" value="SAP domain"/>
    <property type="match status" value="1"/>
</dbReference>
<dbReference type="SMART" id="SM00513">
    <property type="entry name" value="SAP"/>
    <property type="match status" value="1"/>
</dbReference>
<feature type="compositionally biased region" description="Basic and acidic residues" evidence="1">
    <location>
        <begin position="33"/>
        <end position="45"/>
    </location>
</feature>
<feature type="region of interest" description="Disordered" evidence="1">
    <location>
        <begin position="33"/>
        <end position="98"/>
    </location>
</feature>
<dbReference type="PROSITE" id="PS50800">
    <property type="entry name" value="SAP"/>
    <property type="match status" value="1"/>
</dbReference>
<dbReference type="Pfam" id="PF02037">
    <property type="entry name" value="SAP"/>
    <property type="match status" value="1"/>
</dbReference>
<feature type="domain" description="SAP" evidence="2">
    <location>
        <begin position="1"/>
        <end position="32"/>
    </location>
</feature>
<name>A0A8J4Y3Q5_CHIOP</name>
<dbReference type="OrthoDB" id="21006at2759"/>
<keyword evidence="3" id="KW-0131">Cell cycle</keyword>
<dbReference type="InterPro" id="IPR003034">
    <property type="entry name" value="SAP_dom"/>
</dbReference>
<dbReference type="Proteomes" id="UP000770661">
    <property type="component" value="Unassembled WGS sequence"/>
</dbReference>
<comment type="caution">
    <text evidence="3">The sequence shown here is derived from an EMBL/GenBank/DDBJ whole genome shotgun (WGS) entry which is preliminary data.</text>
</comment>
<evidence type="ECO:0000259" key="2">
    <source>
        <dbReference type="PROSITE" id="PS50800"/>
    </source>
</evidence>
<sequence>MKVVELRSELDARMLNSKGLKSQLIARLTKILKNEQEKEESEKAASAESLETDEAKKQEEEEKRKEEERKKKEEEERKKEEEEQKKKAEERERNLLEKRYTLPDQPMIVVHPSRTAKSGKFDCTTMSLSVLLDYRQVGESVLCVVLNIYVVQ</sequence>
<evidence type="ECO:0000256" key="1">
    <source>
        <dbReference type="SAM" id="MobiDB-lite"/>
    </source>
</evidence>